<gene>
    <name evidence="7" type="ORF">PC110_g14474</name>
    <name evidence="6" type="ORF">PC110_g19673</name>
    <name evidence="5" type="ORF">PC110_g21020</name>
    <name evidence="1" type="ORF">PC115_g24048</name>
    <name evidence="2" type="ORF">PC117_g26852</name>
    <name evidence="3" type="ORF">PC118_g24175</name>
    <name evidence="4" type="ORF">PC129_g23805</name>
</gene>
<evidence type="ECO:0000313" key="1">
    <source>
        <dbReference type="EMBL" id="KAG2874861.1"/>
    </source>
</evidence>
<comment type="caution">
    <text evidence="5">The sequence shown here is derived from an EMBL/GenBank/DDBJ whole genome shotgun (WGS) entry which is preliminary data.</text>
</comment>
<dbReference type="OrthoDB" id="126333at2759"/>
<organism evidence="5 8">
    <name type="scientific">Phytophthora cactorum</name>
    <dbReference type="NCBI Taxonomy" id="29920"/>
    <lineage>
        <taxon>Eukaryota</taxon>
        <taxon>Sar</taxon>
        <taxon>Stramenopiles</taxon>
        <taxon>Oomycota</taxon>
        <taxon>Peronosporomycetes</taxon>
        <taxon>Peronosporales</taxon>
        <taxon>Peronosporaceae</taxon>
        <taxon>Phytophthora</taxon>
    </lineage>
</organism>
<dbReference type="EMBL" id="RCML01002748">
    <property type="protein sequence ID" value="KAG2957106.1"/>
    <property type="molecule type" value="Genomic_DNA"/>
</dbReference>
<dbReference type="VEuPathDB" id="FungiDB:PC110_g21020"/>
<dbReference type="EMBL" id="RCMK01002733">
    <property type="protein sequence ID" value="KAG2878941.1"/>
    <property type="molecule type" value="Genomic_DNA"/>
</dbReference>
<evidence type="ECO:0000313" key="3">
    <source>
        <dbReference type="EMBL" id="KAG2957106.1"/>
    </source>
</evidence>
<protein>
    <submittedName>
        <fullName evidence="5">Uncharacterized protein</fullName>
    </submittedName>
</protein>
<evidence type="ECO:0000313" key="8">
    <source>
        <dbReference type="Proteomes" id="UP000251314"/>
    </source>
</evidence>
<reference evidence="5 8" key="1">
    <citation type="submission" date="2018-01" db="EMBL/GenBank/DDBJ databases">
        <title>Draft genome of the strawberry crown rot pathogen Phytophthora cactorum.</title>
        <authorList>
            <person name="Armitage A.D."/>
            <person name="Lysoe E."/>
            <person name="Nellist C.F."/>
            <person name="Harrison R.J."/>
            <person name="Brurberg M.B."/>
        </authorList>
    </citation>
    <scope>NUCLEOTIDE SEQUENCE [LARGE SCALE GENOMIC DNA]</scope>
    <source>
        <strain evidence="5 8">10300</strain>
    </source>
</reference>
<evidence type="ECO:0000313" key="2">
    <source>
        <dbReference type="EMBL" id="KAG2878941.1"/>
    </source>
</evidence>
<dbReference type="Proteomes" id="UP000251314">
    <property type="component" value="Unassembled WGS sequence"/>
</dbReference>
<reference evidence="4" key="2">
    <citation type="submission" date="2018-05" db="EMBL/GenBank/DDBJ databases">
        <title>Effector identification in a new, highly contiguous assembly of the strawberry crown rot pathogen Phytophthora cactorum.</title>
        <authorList>
            <person name="Armitage A.D."/>
            <person name="Nellist C.F."/>
            <person name="Bates H."/>
            <person name="Vickerstaff R.J."/>
            <person name="Harrison R.J."/>
        </authorList>
    </citation>
    <scope>NUCLEOTIDE SEQUENCE</scope>
    <source>
        <strain evidence="1">4032</strain>
        <strain evidence="2">4040</strain>
        <strain evidence="3">P415</strain>
        <strain evidence="4">P421</strain>
    </source>
</reference>
<dbReference type="VEuPathDB" id="FungiDB:PC110_g19673"/>
<evidence type="ECO:0000313" key="5">
    <source>
        <dbReference type="EMBL" id="RAW22539.1"/>
    </source>
</evidence>
<keyword evidence="8" id="KW-1185">Reference proteome</keyword>
<evidence type="ECO:0000313" key="6">
    <source>
        <dbReference type="EMBL" id="RAW23887.1"/>
    </source>
</evidence>
<dbReference type="VEuPathDB" id="FungiDB:PC110_g14474"/>
<accession>A0A329REU8</accession>
<dbReference type="Proteomes" id="UP000774804">
    <property type="component" value="Unassembled WGS sequence"/>
</dbReference>
<dbReference type="EMBL" id="RCMI01002776">
    <property type="protein sequence ID" value="KAG2874861.1"/>
    <property type="molecule type" value="Genomic_DNA"/>
</dbReference>
<dbReference type="Proteomes" id="UP000736787">
    <property type="component" value="Unassembled WGS sequence"/>
</dbReference>
<evidence type="ECO:0000313" key="4">
    <source>
        <dbReference type="EMBL" id="KAG3200504.1"/>
    </source>
</evidence>
<dbReference type="EMBL" id="MJFZ01000444">
    <property type="protein sequence ID" value="RAW29161.1"/>
    <property type="molecule type" value="Genomic_DNA"/>
</dbReference>
<sequence length="140" mass="14753">MIRKRTISIDAADVFFLRLVRVQTPEDQGLSLFPDADFATCSLLAVSRALTVQVAPCAALIDNLPDQAQQSPTTVSPDVPLVELLNASPVASGLAPPATPSRVGTAPTIYSNVNRVLARIATPAGVSAALTSHWWSSAFQ</sequence>
<dbReference type="EMBL" id="MJFZ01000971">
    <property type="protein sequence ID" value="RAW23887.1"/>
    <property type="molecule type" value="Genomic_DNA"/>
</dbReference>
<dbReference type="Proteomes" id="UP000697107">
    <property type="component" value="Unassembled WGS sequence"/>
</dbReference>
<dbReference type="EMBL" id="MJFZ01001283">
    <property type="protein sequence ID" value="RAW22539.1"/>
    <property type="molecule type" value="Genomic_DNA"/>
</dbReference>
<dbReference type="EMBL" id="RCMV01002946">
    <property type="protein sequence ID" value="KAG3200504.1"/>
    <property type="molecule type" value="Genomic_DNA"/>
</dbReference>
<evidence type="ECO:0000313" key="7">
    <source>
        <dbReference type="EMBL" id="RAW29161.1"/>
    </source>
</evidence>
<dbReference type="AlphaFoldDB" id="A0A329REU8"/>
<name>A0A329REU8_9STRA</name>
<dbReference type="STRING" id="29920.A0A329REU8"/>
<dbReference type="Proteomes" id="UP000760860">
    <property type="component" value="Unassembled WGS sequence"/>
</dbReference>
<proteinExistence type="predicted"/>